<accession>A0ABQ7ZME9</accession>
<evidence type="ECO:0000313" key="3">
    <source>
        <dbReference type="Proteomes" id="UP000824890"/>
    </source>
</evidence>
<gene>
    <name evidence="2" type="ORF">HID58_068767</name>
</gene>
<dbReference type="Proteomes" id="UP000824890">
    <property type="component" value="Unassembled WGS sequence"/>
</dbReference>
<name>A0ABQ7ZME9_BRANA</name>
<feature type="compositionally biased region" description="Basic residues" evidence="1">
    <location>
        <begin position="39"/>
        <end position="52"/>
    </location>
</feature>
<feature type="non-terminal residue" evidence="2">
    <location>
        <position position="1"/>
    </location>
</feature>
<reference evidence="2 3" key="1">
    <citation type="submission" date="2021-05" db="EMBL/GenBank/DDBJ databases">
        <title>Genome Assembly of Synthetic Allotetraploid Brassica napus Reveals Homoeologous Exchanges between Subgenomes.</title>
        <authorList>
            <person name="Davis J.T."/>
        </authorList>
    </citation>
    <scope>NUCLEOTIDE SEQUENCE [LARGE SCALE GENOMIC DNA]</scope>
    <source>
        <strain evidence="3">cv. Da-Ae</strain>
        <tissue evidence="2">Seedling</tissue>
    </source>
</reference>
<dbReference type="EMBL" id="JAGKQM010000015">
    <property type="protein sequence ID" value="KAH0881373.1"/>
    <property type="molecule type" value="Genomic_DNA"/>
</dbReference>
<comment type="caution">
    <text evidence="2">The sequence shown here is derived from an EMBL/GenBank/DDBJ whole genome shotgun (WGS) entry which is preliminary data.</text>
</comment>
<keyword evidence="3" id="KW-1185">Reference proteome</keyword>
<sequence length="169" mass="19348">FITQKNILSIDEFQQKIPCFRRSYLEETKRKGQVTTKKGISKSKPSSRKAPPKHAATQVSDATQREMLISHDSLDVNGKGARRRRIRHTTILSTIGEARARAWQVATPPVAIGQGMYISVFGAREPETGRILALKKARGSKRYMQDKSNKVEKDHERSYIWWLMVKRVL</sequence>
<feature type="region of interest" description="Disordered" evidence="1">
    <location>
        <begin position="28"/>
        <end position="60"/>
    </location>
</feature>
<evidence type="ECO:0000313" key="2">
    <source>
        <dbReference type="EMBL" id="KAH0881373.1"/>
    </source>
</evidence>
<evidence type="ECO:0000256" key="1">
    <source>
        <dbReference type="SAM" id="MobiDB-lite"/>
    </source>
</evidence>
<protein>
    <submittedName>
        <fullName evidence="2">Uncharacterized protein</fullName>
    </submittedName>
</protein>
<proteinExistence type="predicted"/>
<organism evidence="2 3">
    <name type="scientific">Brassica napus</name>
    <name type="common">Rape</name>
    <dbReference type="NCBI Taxonomy" id="3708"/>
    <lineage>
        <taxon>Eukaryota</taxon>
        <taxon>Viridiplantae</taxon>
        <taxon>Streptophyta</taxon>
        <taxon>Embryophyta</taxon>
        <taxon>Tracheophyta</taxon>
        <taxon>Spermatophyta</taxon>
        <taxon>Magnoliopsida</taxon>
        <taxon>eudicotyledons</taxon>
        <taxon>Gunneridae</taxon>
        <taxon>Pentapetalae</taxon>
        <taxon>rosids</taxon>
        <taxon>malvids</taxon>
        <taxon>Brassicales</taxon>
        <taxon>Brassicaceae</taxon>
        <taxon>Brassiceae</taxon>
        <taxon>Brassica</taxon>
    </lineage>
</organism>